<keyword evidence="3 13" id="KW-0812">Transmembrane</keyword>
<dbReference type="OrthoDB" id="9833608at2759"/>
<evidence type="ECO:0000256" key="6">
    <source>
        <dbReference type="ARBA" id="ARBA00022840"/>
    </source>
</evidence>
<evidence type="ECO:0000256" key="8">
    <source>
        <dbReference type="ARBA" id="ARBA00022989"/>
    </source>
</evidence>
<dbReference type="GO" id="GO:0030659">
    <property type="term" value="C:cytoplasmic vesicle membrane"/>
    <property type="evidence" value="ECO:0007669"/>
    <property type="project" value="UniProtKB-SubCell"/>
</dbReference>
<feature type="transmembrane region" description="Helical" evidence="13">
    <location>
        <begin position="3637"/>
        <end position="3657"/>
    </location>
</feature>
<dbReference type="Proteomes" id="UP000515203">
    <property type="component" value="Unplaced"/>
</dbReference>
<dbReference type="PROSITE" id="PS50893">
    <property type="entry name" value="ABC_TRANSPORTER_2"/>
    <property type="match status" value="2"/>
</dbReference>
<dbReference type="InterPro" id="IPR026082">
    <property type="entry name" value="ABCA"/>
</dbReference>
<dbReference type="GeneID" id="101572635"/>
<proteinExistence type="predicted"/>
<dbReference type="CDD" id="cd03263">
    <property type="entry name" value="ABC_subfamily_A"/>
    <property type="match status" value="2"/>
</dbReference>
<gene>
    <name evidence="16" type="primary">Abca13</name>
</gene>
<keyword evidence="15" id="KW-1185">Reference proteome</keyword>
<dbReference type="GO" id="GO:0032376">
    <property type="term" value="P:positive regulation of cholesterol transport"/>
    <property type="evidence" value="ECO:0007669"/>
    <property type="project" value="UniProtKB-ARBA"/>
</dbReference>
<feature type="region of interest" description="Disordered" evidence="12">
    <location>
        <begin position="313"/>
        <end position="333"/>
    </location>
</feature>
<protein>
    <submittedName>
        <fullName evidence="16">ATP-binding cassette sub-family A member 13</fullName>
    </submittedName>
</protein>
<keyword evidence="7" id="KW-1278">Translocase</keyword>
<keyword evidence="2" id="KW-0813">Transport</keyword>
<feature type="transmembrane region" description="Helical" evidence="13">
    <location>
        <begin position="4533"/>
        <end position="4553"/>
    </location>
</feature>
<feature type="transmembrane region" description="Helical" evidence="13">
    <location>
        <begin position="24"/>
        <end position="45"/>
    </location>
</feature>
<dbReference type="GO" id="GO:0140359">
    <property type="term" value="F:ABC-type transporter activity"/>
    <property type="evidence" value="ECO:0007669"/>
    <property type="project" value="InterPro"/>
</dbReference>
<evidence type="ECO:0000313" key="16">
    <source>
        <dbReference type="RefSeq" id="XP_023570208.1"/>
    </source>
</evidence>
<keyword evidence="9" id="KW-0445">Lipid transport</keyword>
<dbReference type="Pfam" id="PF23321">
    <property type="entry name" value="R1_ABCA1"/>
    <property type="match status" value="1"/>
</dbReference>
<feature type="transmembrane region" description="Helical" evidence="13">
    <location>
        <begin position="4565"/>
        <end position="4583"/>
    </location>
</feature>
<dbReference type="InterPro" id="IPR056264">
    <property type="entry name" value="R2_ABCA1-4-like"/>
</dbReference>
<dbReference type="InterPro" id="IPR003439">
    <property type="entry name" value="ABC_transporter-like_ATP-bd"/>
</dbReference>
<dbReference type="Pfam" id="PF00005">
    <property type="entry name" value="ABC_tran"/>
    <property type="match status" value="2"/>
</dbReference>
<evidence type="ECO:0000256" key="11">
    <source>
        <dbReference type="ARBA" id="ARBA00023329"/>
    </source>
</evidence>
<dbReference type="PROSITE" id="PS00211">
    <property type="entry name" value="ABC_TRANSPORTER_1"/>
    <property type="match status" value="1"/>
</dbReference>
<feature type="transmembrane region" description="Helical" evidence="13">
    <location>
        <begin position="3739"/>
        <end position="3762"/>
    </location>
</feature>
<feature type="transmembrane region" description="Helical" evidence="13">
    <location>
        <begin position="4455"/>
        <end position="4475"/>
    </location>
</feature>
<evidence type="ECO:0000256" key="4">
    <source>
        <dbReference type="ARBA" id="ARBA00022737"/>
    </source>
</evidence>
<dbReference type="FunFam" id="3.40.50.300:FF:000298">
    <property type="entry name" value="ATP-binding cassette sub-family A member 12"/>
    <property type="match status" value="1"/>
</dbReference>
<dbReference type="FunFam" id="3.40.50.300:FF:000689">
    <property type="entry name" value="ATP binding cassette subfamily A member 12"/>
    <property type="match status" value="1"/>
</dbReference>
<evidence type="ECO:0000256" key="5">
    <source>
        <dbReference type="ARBA" id="ARBA00022741"/>
    </source>
</evidence>
<dbReference type="PANTHER" id="PTHR19229">
    <property type="entry name" value="ATP-BINDING CASSETTE TRANSPORTER SUBFAMILY A ABCA"/>
    <property type="match status" value="1"/>
</dbReference>
<dbReference type="SMART" id="SM00382">
    <property type="entry name" value="AAA"/>
    <property type="match status" value="2"/>
</dbReference>
<dbReference type="SUPFAM" id="SSF52540">
    <property type="entry name" value="P-loop containing nucleoside triphosphate hydrolases"/>
    <property type="match status" value="2"/>
</dbReference>
<dbReference type="InParanoid" id="A0A6P6EDY4"/>
<dbReference type="CTD" id="154664"/>
<evidence type="ECO:0000256" key="7">
    <source>
        <dbReference type="ARBA" id="ARBA00022967"/>
    </source>
</evidence>
<evidence type="ECO:0000256" key="12">
    <source>
        <dbReference type="SAM" id="MobiDB-lite"/>
    </source>
</evidence>
<organism evidence="15 16">
    <name type="scientific">Octodon degus</name>
    <name type="common">Degu</name>
    <name type="synonym">Sciurus degus</name>
    <dbReference type="NCBI Taxonomy" id="10160"/>
    <lineage>
        <taxon>Eukaryota</taxon>
        <taxon>Metazoa</taxon>
        <taxon>Chordata</taxon>
        <taxon>Craniata</taxon>
        <taxon>Vertebrata</taxon>
        <taxon>Euteleostomi</taxon>
        <taxon>Mammalia</taxon>
        <taxon>Eutheria</taxon>
        <taxon>Euarchontoglires</taxon>
        <taxon>Glires</taxon>
        <taxon>Rodentia</taxon>
        <taxon>Hystricomorpha</taxon>
        <taxon>Octodontidae</taxon>
        <taxon>Octodon</taxon>
    </lineage>
</organism>
<keyword evidence="6 16" id="KW-0067">ATP-binding</keyword>
<feature type="transmembrane region" description="Helical" evidence="13">
    <location>
        <begin position="3559"/>
        <end position="3582"/>
    </location>
</feature>
<feature type="transmembrane region" description="Helical" evidence="13">
    <location>
        <begin position="3669"/>
        <end position="3689"/>
    </location>
</feature>
<sequence length="5056" mass="563720">MGRAGLQFRALLWKNGLCRLRHPVLSLAEFLWPCILFMILMVLRFQTPPRHKDSCFLQPRDLPSRGVFPFVRGLLCNTGSTCRNASFEEYKDRHFRFQTAADDRAVNSLGFLEEMQDLAEDIYETASKAKHLQRLWGERVQAPDSSGSSFLTMNLNHTEEVLEELEILQQQPHLWAFLLSPPRLGTNRVRLGDAAQAVEHLLRAALNSVASLDNLDWLPRNTELSQVSEIMLNATISALAFLQQPGGWATESTYHLSLQSVVWDPWKVQNDLRSQFGFDDLQAERILNYSVELQEFPTERDLERMVSSALSSTLEEEAERGGHRGGQQPKRPEARSYLVGAVSQLRLYRQVLDQWHLRDLLQKVLIGTGRSLQALRDKHKEGGLAWKVAGALHAGLHLLSDVLAVDGPGDSPSSPQLFQHLQKLWSVLQSPPRWPALEGLLRLDGALRNVIAQDLDLVREILAQLESSADDSVLGGPDGWKLEKDAFFWGLRQILTSGAARTCRNVSLSEEGPTSPRKSSIWVDPWALLCHHSSFNKSRVLNRLLGTVESAAHVLQEAVAGNPDILVSDPEAYLGWQEIEKQLVEVSHSCSRLFQLLEVDASLGDGASAGGCEHELTSTMIFHIIKKAQLSLRQMSYWKSFLEFIRKTCEMARYVNIQGSFQNSLSALSEDSPCDAENMGWKIISDVYFDFLNNILTSPVTSTFRAFNFTKYLLGMEKKWHAGENEETHFLLSFVELLEELLSPDPSESSSAHEFHSISSLLDQFLNRSVLWVNHFKSLGTNSSRVDAQKLLEFGKMVIEKIQTHGGHWMRKVYENALGVLELTLSELNPKVPELWLFGILEGAAAELETATLLNFSVPENETILSKNLSFSQLFRPDGPESPAVSMHFVHISRSIIHSLFQFGYLTPGEVSEALDTMHAISNASDLFSAISDLQKQEIDRILTHIYLHVFKDKDSALLLQICSSFYQYLYKLLSLPNGEPLLTYLSQISRRVLDIAKQFNFQDIRRAFAFLSEAAGVLGKISEESYCQQLLSIFNFLELQAQSLTSTGDPELEGIHATLTVIKRLLVADEGFRISLFQYVSQLVNGSGDELMVGSECFSLENQTNSSSNHSTAKRPSLLLPWAQIYSTLSANVNVLNEFMAIHCTVSWLQMWAEIWESLSHIFNFDLNVFASFRVGLTQILDELENDVQIAKSCRGLLPNRRMARLILNLFENVSHADGLHIGHAFLELRDVWVPLGDALVAVRSLNLDQVERSLSTMETALHQLKSFPLDSSTSRQFLYALLDVFIELSNVSEYLGGHAELTNHFLSINLTDYRAKFESVISELRETVLFLRHVSPDGDLSSCADVFQKVTELILKDGLLHANTSQRLVHILAMFNSTFFSENFKSHLGGCLAWVDAINHLYSRYNSNFSQGLVSSIVGSFPDLGSKINSTLKIVTWILDKRKPLCSLNEPNINCVNTYLQDITDCLNTILTTVFEKEKEPKFEIVLALLNDSTDHVRMIVKNLTREFGSAPQSNWKHFNGLIFRPVEVSDEIPSQFRNIWLHLIALGKEAQKLVQDISPNILGNISSKAEKILSLFGTTLKEKDLDSLGRSFYHLASYLTFNLSGGLQNASEIAPNEIRTSVELGIQLARDVLNSLMPMVQHDIPVGTGHGQALKRVSSFMRSLRRTDVDLLVGPLEQISESLVEFFKNVSRSGADDRGVRLLVGLMEKIVDSSHSWHVSHLLRLSRLFPRAVVKAVVDVYNVLPHVVRLLERVADKNLTEGLQDVHDFVLLHGIGIASVSKEDFAMVIETLSDTIEQILHQPTLVSEALTCFPVLWCRTHAPPGFLQNPELEGCDVQVLMSSSFYGKVASMLDHLHLPRPGQDSQCSNKSLHLEMTRKAVCAIHDLADWNSILLELSGVFHIKTSLLETVQELWHKVLPFVPPSGNESNGSIPELCPGGPLKQVALKIIENLTNVNFTRFTYAKNILDKLASLNKILNIAEGTETAVQNNISVNLERISKSITGAWNLENRIHSLLPPSVNLLNASRIGSSLQALAHFLKPSEVTYNTEELWLDFMEFVGVLIQDKNVRHLLSEIAKEIQSVSLVALQNTTLQFSDILELLNASSLTMLNIIEDFLPVTESWLRDYAKEDSSRWMRALFVPVSNESSTGNRAALMEAISTFWDYLKNISRESNFSVAFLSPLLHLEQLTNFSLVQGLLENTRLSAVSSIGGSSQEPSDSAADFHMMKLINLTLNHPWPGDAGKTLLSPRHMVDFVDQLLKTFFSLLLKEDAEHKISLLLRDLDEASAEMSSVPRDHILEALKLDQFLTSRNKDTWRRIFSSLREAVYHLIRSSFTKDRGTSYSDNLGGLQPVQDLVRALLREASVENNPEGGQYPPAALSQALFRVNGSVDLVLLHQSLSSVLHFVRESSAGMANLVSALLTSPEGFRTSCPVLQEVLLANLTDLLFFTNNSFPLRNREALEITQMLLGVISDAGADSRVLEPLVELSRTLATLLDDSARLKELATTVDSFVELLQLAKRVSGKIAMISKTHFVSSTKDSKKFLNTLYFTMKRRVLQLMKGMATWKKDHFVFESINDVLVPFLDLVFGMNGVKPKFLQDSGISSLPLSSLAEVTQSKDFTEILEEMAQFLTSVKIDLGDLGHLMVVFSNRTQIFPVDSVNSWEDILGCLVPINYVTSQIGFLHSNPASIHSGPQDARWERIHEMIHALDKVLTGNSTKMGTYVKMLAGLTLDTLWGGLKRSVQDVFSLLPPSALSPCGLSEAITAGMKASHRLRSGNGEDLRKGLFSNMSSTQSITCQLEKAIEELLARTGLSSLLPNDSQWVSSGSILFQPVSETFINGTSGKNVTSAQEEKTTGERMAFPQSLKPASSFKKYLTRLIASMERWQTVLLEDSSVMDMCRVFQQLEEPSDAAAKLQRAEVVALRVLIVLAESPSLVKGILCAALSCERGGARHLIFSAIQGAVLGHSLYQETEKIWSSPRQLQCESLRRNLSSILEGFRKDLASATEQDCLCQAPLRGVQQAVRGLVKSLGETWMSRNPVVTFLRNFTVTGGVKVKEVMRNITRVAEELRSFVHISEEAIHGILEANVSHSEVLPSMLTVALSGKCDQELLRLLLAFPEAEQSGSAATELCALPGSKVLTLVVVLSRNLDLRAFVYKALIPSEARGLLGALLDVVSSLSSILSKAQRVLRHLPGFLQALKIDALLERMDFAQASPRDQARSSAFDSFQSVMSMMCQDEASFLSSSNTFLNLPSVDQLLEDNKEKFNIPQDSTPFCLKLYEEILQSPNGALVWSFLKPILHGQILYAPDVPAINEVIQKANYTFYFVDKLKTLSETLLKMSSLFQGSASGQMFSQLQEALRNKFIRSFVESQLRVDAGSLLGDLRRYGGMLDKVFNHTGAGHFRFLGSALVNLSSCVLLDRFRAVESEDVLESEAHKLMRQNEFLASVIFNSSSVGKSFRSASRGLLPHVTYTLRTSILYSMRTDLIKNPSWKFHPQSLPADGFKYNYIFVPLQDMIERAIAEVQTGQEVLEPTTQAQAAPYPCHTSDLFLNNVGFFFPLIMMLTWMVSVASMVRRLVYEREIQIEEYLRMTGVHPAVNFLAWFVENVAMLALSSATVAVILKTSGIFAYSDVLILFLFLLDFGVSAVMLSYFLSAFFSQANTAALCTSLLYLISFLPYILLLVLHSQLGPAMQTFLCLLSTTAFGQGVFFITFLEGQEAGIQWNNIYQPPEAGSMTFGWVCWMILLDSSLYFLCGWYLSNLIPGAFGLRKPWYFPLTAAYWKSLCGLVEKRWRSRGPSLFFLNEDLSHKGSSQQDRGGEPDRRGTLGAALVSVTKKYEGHQVAVQDFTLTFPRGQITAFLGTNGAGKTTIMSMLTGLYPPTSGTIYINGKNLQTELSSARAELGVCPQQDVLLDKLTVREHLRLFAAIKAPQWTKQERQQQVNKTLEDVGLMQHQHKQIGALSGGMKRRLSIAIAFLGQSRTVVLDEPTSGVDPCSRRSLWDILLKYREGRTIILTTHHLDEAELLSDRVAILQQGRLRCCGPPFCLKETYGQELSLTLAKQPSVRGAHSPKDTACLTALIHAYIPQAVFRGSSGRQLTYTIPQGTDEACFKGLFQALDQNLQPLHLVGYGISAPTLEEVFLMLLEDCNKKACTAPGIKLEPQSWRPSGPPPDSCGSTVGTAPGRTPPVLARGHQLLLVQMAALLRKRLLRTCRAWKSTACDLLLPVLFVALAMGLFMVQPLATEYPALQMTPGHYESAEAYFFSSGADDLDLTPVLLRKFRDQDPPRADPAPDLMNSSCWRRDPFSPPDFQDSCGCLRCPNRSTGAPYLTNRLGHTLFNFSEFPVEQDFLVPSSKPSLGGWSFGVRVPSEEQDRNTNASKPRTLAKVWYNQKSFHSLPSYLNHLNNLILWRHLPPGVDWRQYAITLYSRPYGGALLNEDKILESIRQCGVALCIVLGFSVLSASVGSNVVRDRVTGAKRLQHISGLGYRTYWVTHFLYDMLFYLVSVGLCVAVIVTFQLTAFTFRENLAATALLLALFGYATLPWMYLMSGVFSSSDVAFISYISLNFIFGLCTLLMTTMPRLLAIVSKAQNLQNIYDILKRVFMIFPQFCLGQGLIELCYNQIKYDLTQNFGVDSYVSPFEMQFLGWIFVELALQGTVLLLLRILLHGDLLRWSGGPSATQDTSKPAVDPDVEKEQRRVLEGRTGGDILVLHKLSKSYRSFCGRTTAVQDISLGIPRGECFGLLGVNGAGKSTTFKMLNGDISPSSGHAFLRTSTGATVGLTSASQVGLVIGYCPQQDALDELLTAWEHLHYYCSLRGLPREHIPEVAADLVRRLHLEAHADKRVATYSGGTKRKLSTALALVGKPDILLLDEPSSGMDPRSKRYLWQTILQEVRGGCAAVLTSHSMEECEALCTRLAIIVDGRFQCLGSPQHIKDRFGAGYTVKVWLCKGENQPGPISDCLKLHFPGIQFKGQRLNLLEYHVPKRWGCLADLFRVLENNKTSLHVGHYAISETTLEQVFISFASTEQQKTLPSTVELPMEGSRLCQLPV</sequence>
<dbReference type="InterPro" id="IPR027417">
    <property type="entry name" value="P-loop_NTPase"/>
</dbReference>
<evidence type="ECO:0000256" key="1">
    <source>
        <dbReference type="ARBA" id="ARBA00004439"/>
    </source>
</evidence>
<dbReference type="GO" id="GO:0005319">
    <property type="term" value="F:lipid transporter activity"/>
    <property type="evidence" value="ECO:0007669"/>
    <property type="project" value="TreeGrafter"/>
</dbReference>
<feature type="transmembrane region" description="Helical" evidence="13">
    <location>
        <begin position="4505"/>
        <end position="4526"/>
    </location>
</feature>
<keyword evidence="11" id="KW-0968">Cytoplasmic vesicle</keyword>
<feature type="domain" description="ABC transporter" evidence="14">
    <location>
        <begin position="4715"/>
        <end position="4953"/>
    </location>
</feature>
<dbReference type="GO" id="GO:0005524">
    <property type="term" value="F:ATP binding"/>
    <property type="evidence" value="ECO:0007669"/>
    <property type="project" value="UniProtKB-KW"/>
</dbReference>
<evidence type="ECO:0000256" key="13">
    <source>
        <dbReference type="SAM" id="Phobius"/>
    </source>
</evidence>
<accession>A0A6P6EDY4</accession>
<keyword evidence="8 13" id="KW-1133">Transmembrane helix</keyword>
<reference evidence="16" key="1">
    <citation type="submission" date="2025-08" db="UniProtKB">
        <authorList>
            <consortium name="RefSeq"/>
        </authorList>
    </citation>
    <scope>IDENTIFICATION</scope>
</reference>
<dbReference type="Gene3D" id="3.40.50.300">
    <property type="entry name" value="P-loop containing nucleotide triphosphate hydrolases"/>
    <property type="match status" value="2"/>
</dbReference>
<evidence type="ECO:0000313" key="15">
    <source>
        <dbReference type="Proteomes" id="UP000515203"/>
    </source>
</evidence>
<dbReference type="InterPro" id="IPR013525">
    <property type="entry name" value="ABC2_TM"/>
</dbReference>
<feature type="domain" description="ABC transporter" evidence="14">
    <location>
        <begin position="3832"/>
        <end position="4064"/>
    </location>
</feature>
<evidence type="ECO:0000256" key="10">
    <source>
        <dbReference type="ARBA" id="ARBA00023136"/>
    </source>
</evidence>
<dbReference type="GO" id="GO:0016887">
    <property type="term" value="F:ATP hydrolysis activity"/>
    <property type="evidence" value="ECO:0007669"/>
    <property type="project" value="InterPro"/>
</dbReference>
<dbReference type="InterPro" id="IPR003593">
    <property type="entry name" value="AAA+_ATPase"/>
</dbReference>
<evidence type="ECO:0000256" key="9">
    <source>
        <dbReference type="ARBA" id="ARBA00023055"/>
    </source>
</evidence>
<dbReference type="PANTHER" id="PTHR19229:SF113">
    <property type="entry name" value="ATP-BINDING CASSETTE SUB-FAMILY A MEMBER 13"/>
    <property type="match status" value="1"/>
</dbReference>
<keyword evidence="5" id="KW-0547">Nucleotide-binding</keyword>
<feature type="transmembrane region" description="Helical" evidence="13">
    <location>
        <begin position="3695"/>
        <end position="3718"/>
    </location>
</feature>
<evidence type="ECO:0000256" key="3">
    <source>
        <dbReference type="ARBA" id="ARBA00022692"/>
    </source>
</evidence>
<feature type="transmembrane region" description="Helical" evidence="13">
    <location>
        <begin position="3603"/>
        <end position="3625"/>
    </location>
</feature>
<name>A0A6P6EDY4_OCTDE</name>
<evidence type="ECO:0000259" key="14">
    <source>
        <dbReference type="PROSITE" id="PS50893"/>
    </source>
</evidence>
<comment type="subcellular location">
    <subcellularLocation>
        <location evidence="1">Cytoplasmic vesicle membrane</location>
        <topology evidence="1">Multi-pass membrane protein</topology>
    </subcellularLocation>
</comment>
<dbReference type="InterPro" id="IPR017871">
    <property type="entry name" value="ABC_transporter-like_CS"/>
</dbReference>
<evidence type="ECO:0000256" key="2">
    <source>
        <dbReference type="ARBA" id="ARBA00022448"/>
    </source>
</evidence>
<dbReference type="GO" id="GO:0035627">
    <property type="term" value="P:ceramide transport"/>
    <property type="evidence" value="ECO:0007669"/>
    <property type="project" value="UniProtKB-ARBA"/>
</dbReference>
<keyword evidence="10 13" id="KW-0472">Membrane</keyword>
<dbReference type="RefSeq" id="XP_023570208.1">
    <property type="nucleotide sequence ID" value="XM_023714440.1"/>
</dbReference>
<keyword evidence="4" id="KW-0677">Repeat</keyword>
<dbReference type="FunCoup" id="A0A6P6EDY4">
    <property type="interactions" value="221"/>
</dbReference>
<dbReference type="Pfam" id="PF12698">
    <property type="entry name" value="ABC2_membrane_3"/>
    <property type="match status" value="2"/>
</dbReference>